<dbReference type="InterPro" id="IPR014757">
    <property type="entry name" value="Tscrpt_reg_IclR_C"/>
</dbReference>
<comment type="caution">
    <text evidence="6">The sequence shown here is derived from an EMBL/GenBank/DDBJ whole genome shotgun (WGS) entry which is preliminary data.</text>
</comment>
<gene>
    <name evidence="6" type="ORF">D8M03_12215</name>
</gene>
<dbReference type="EMBL" id="RBZN01000032">
    <property type="protein sequence ID" value="RKQ15265.1"/>
    <property type="molecule type" value="Genomic_DNA"/>
</dbReference>
<protein>
    <submittedName>
        <fullName evidence="6">IclR family transcriptional regulator</fullName>
    </submittedName>
</protein>
<accession>A0A494YZ37</accession>
<dbReference type="PROSITE" id="PS51078">
    <property type="entry name" value="ICLR_ED"/>
    <property type="match status" value="1"/>
</dbReference>
<dbReference type="InterPro" id="IPR036388">
    <property type="entry name" value="WH-like_DNA-bd_sf"/>
</dbReference>
<sequence length="260" mass="29192">MTTENKTTVIQSLQIGLNILEILAKEKEPLKFTEIQNLTSMTKSNLYKYLATLSQFGMIYRNPHTNTYTLGHKLVQLGNIALGHTSLIEMVIPYFKKINEQANLTVLLAVPSPQGPLISYISSSVEYGINIGAQMGTHLPLNCSTGIIFSSFEKNTIMKEWELEELMKFSKSELEQFKEAKEKTKQLYFATKKEPLVTHVSSFSVPILNFDEELLGAITVVGITETVPKTLDDPTGQFVLGIAREISEYYGYTRKPLKGI</sequence>
<reference evidence="6 7" key="1">
    <citation type="journal article" date="2016" name="Antonie Van Leeuwenhoek">
        <title>Lysinibacillus endophyticus sp. nov., an indole-3-acetic acid producing endophytic bacterium isolated from corn root (Zea mays cv. Xinken-5).</title>
        <authorList>
            <person name="Yu J."/>
            <person name="Guan X."/>
            <person name="Liu C."/>
            <person name="Xiang W."/>
            <person name="Yu Z."/>
            <person name="Liu X."/>
            <person name="Wang G."/>
        </authorList>
    </citation>
    <scope>NUCLEOTIDE SEQUENCE [LARGE SCALE GENOMIC DNA]</scope>
    <source>
        <strain evidence="6 7">DSM 100506</strain>
    </source>
</reference>
<dbReference type="InterPro" id="IPR005471">
    <property type="entry name" value="Tscrpt_reg_IclR_N"/>
</dbReference>
<dbReference type="Gene3D" id="3.30.450.40">
    <property type="match status" value="1"/>
</dbReference>
<dbReference type="Pfam" id="PF01614">
    <property type="entry name" value="IclR_C"/>
    <property type="match status" value="1"/>
</dbReference>
<dbReference type="GO" id="GO:0003700">
    <property type="term" value="F:DNA-binding transcription factor activity"/>
    <property type="evidence" value="ECO:0007669"/>
    <property type="project" value="TreeGrafter"/>
</dbReference>
<dbReference type="SUPFAM" id="SSF55781">
    <property type="entry name" value="GAF domain-like"/>
    <property type="match status" value="1"/>
</dbReference>
<evidence type="ECO:0000259" key="5">
    <source>
        <dbReference type="PROSITE" id="PS51078"/>
    </source>
</evidence>
<evidence type="ECO:0000256" key="2">
    <source>
        <dbReference type="ARBA" id="ARBA00023125"/>
    </source>
</evidence>
<keyword evidence="1" id="KW-0805">Transcription regulation</keyword>
<dbReference type="PANTHER" id="PTHR30136">
    <property type="entry name" value="HELIX-TURN-HELIX TRANSCRIPTIONAL REGULATOR, ICLR FAMILY"/>
    <property type="match status" value="1"/>
</dbReference>
<dbReference type="Pfam" id="PF09339">
    <property type="entry name" value="HTH_IclR"/>
    <property type="match status" value="1"/>
</dbReference>
<keyword evidence="2" id="KW-0238">DNA-binding</keyword>
<evidence type="ECO:0000259" key="4">
    <source>
        <dbReference type="PROSITE" id="PS51077"/>
    </source>
</evidence>
<dbReference type="InterPro" id="IPR050707">
    <property type="entry name" value="HTH_MetabolicPath_Reg"/>
</dbReference>
<evidence type="ECO:0000256" key="1">
    <source>
        <dbReference type="ARBA" id="ARBA00023015"/>
    </source>
</evidence>
<dbReference type="InterPro" id="IPR036390">
    <property type="entry name" value="WH_DNA-bd_sf"/>
</dbReference>
<feature type="domain" description="IclR-ED" evidence="5">
    <location>
        <begin position="73"/>
        <end position="252"/>
    </location>
</feature>
<dbReference type="PANTHER" id="PTHR30136:SF8">
    <property type="entry name" value="TRANSCRIPTIONAL REGULATORY PROTEIN"/>
    <property type="match status" value="1"/>
</dbReference>
<dbReference type="SUPFAM" id="SSF46785">
    <property type="entry name" value="Winged helix' DNA-binding domain"/>
    <property type="match status" value="1"/>
</dbReference>
<organism evidence="6 7">
    <name type="scientific">Ureibacillus endophyticus</name>
    <dbReference type="NCBI Taxonomy" id="1978490"/>
    <lineage>
        <taxon>Bacteria</taxon>
        <taxon>Bacillati</taxon>
        <taxon>Bacillota</taxon>
        <taxon>Bacilli</taxon>
        <taxon>Bacillales</taxon>
        <taxon>Caryophanaceae</taxon>
        <taxon>Ureibacillus</taxon>
    </lineage>
</organism>
<keyword evidence="3" id="KW-0804">Transcription</keyword>
<dbReference type="PROSITE" id="PS51077">
    <property type="entry name" value="HTH_ICLR"/>
    <property type="match status" value="1"/>
</dbReference>
<evidence type="ECO:0000256" key="3">
    <source>
        <dbReference type="ARBA" id="ARBA00023163"/>
    </source>
</evidence>
<dbReference type="AlphaFoldDB" id="A0A494YZ37"/>
<dbReference type="GO" id="GO:0003677">
    <property type="term" value="F:DNA binding"/>
    <property type="evidence" value="ECO:0007669"/>
    <property type="project" value="UniProtKB-KW"/>
</dbReference>
<dbReference type="InterPro" id="IPR029016">
    <property type="entry name" value="GAF-like_dom_sf"/>
</dbReference>
<evidence type="ECO:0000313" key="6">
    <source>
        <dbReference type="EMBL" id="RKQ15265.1"/>
    </source>
</evidence>
<feature type="domain" description="HTH iclR-type" evidence="4">
    <location>
        <begin position="10"/>
        <end position="72"/>
    </location>
</feature>
<name>A0A494YZ37_9BACL</name>
<dbReference type="Proteomes" id="UP000272238">
    <property type="component" value="Unassembled WGS sequence"/>
</dbReference>
<dbReference type="GO" id="GO:0045892">
    <property type="term" value="P:negative regulation of DNA-templated transcription"/>
    <property type="evidence" value="ECO:0007669"/>
    <property type="project" value="TreeGrafter"/>
</dbReference>
<keyword evidence="7" id="KW-1185">Reference proteome</keyword>
<dbReference type="RefSeq" id="WP_121215065.1">
    <property type="nucleotide sequence ID" value="NZ_RBZN01000032.1"/>
</dbReference>
<evidence type="ECO:0000313" key="7">
    <source>
        <dbReference type="Proteomes" id="UP000272238"/>
    </source>
</evidence>
<dbReference type="SMART" id="SM00346">
    <property type="entry name" value="HTH_ICLR"/>
    <property type="match status" value="1"/>
</dbReference>
<dbReference type="OrthoDB" id="2288166at2"/>
<proteinExistence type="predicted"/>
<dbReference type="Gene3D" id="1.10.10.10">
    <property type="entry name" value="Winged helix-like DNA-binding domain superfamily/Winged helix DNA-binding domain"/>
    <property type="match status" value="1"/>
</dbReference>